<dbReference type="SUPFAM" id="SSF51735">
    <property type="entry name" value="NAD(P)-binding Rossmann-fold domains"/>
    <property type="match status" value="1"/>
</dbReference>
<dbReference type="PANTHER" id="PTHR43818:SF10">
    <property type="entry name" value="NADH-DEPENDENT DEHYDROGENASE-RELATED"/>
    <property type="match status" value="1"/>
</dbReference>
<evidence type="ECO:0000313" key="4">
    <source>
        <dbReference type="Proteomes" id="UP000658278"/>
    </source>
</evidence>
<gene>
    <name evidence="3" type="ORF">JIN81_18390</name>
</gene>
<feature type="domain" description="Gfo/Idh/MocA-like oxidoreductase N-terminal" evidence="1">
    <location>
        <begin position="42"/>
        <end position="157"/>
    </location>
</feature>
<dbReference type="Pfam" id="PF01408">
    <property type="entry name" value="GFO_IDH_MocA"/>
    <property type="match status" value="1"/>
</dbReference>
<dbReference type="GO" id="GO:0000166">
    <property type="term" value="F:nucleotide binding"/>
    <property type="evidence" value="ECO:0007669"/>
    <property type="project" value="InterPro"/>
</dbReference>
<dbReference type="InterPro" id="IPR036291">
    <property type="entry name" value="NAD(P)-bd_dom_sf"/>
</dbReference>
<dbReference type="Pfam" id="PF19051">
    <property type="entry name" value="GFO_IDH_MocA_C2"/>
    <property type="match status" value="1"/>
</dbReference>
<dbReference type="Gene3D" id="3.30.360.10">
    <property type="entry name" value="Dihydrodipicolinate Reductase, domain 2"/>
    <property type="match status" value="1"/>
</dbReference>
<organism evidence="3 4">
    <name type="scientific">Haloferula rosea</name>
    <dbReference type="NCBI Taxonomy" id="490093"/>
    <lineage>
        <taxon>Bacteria</taxon>
        <taxon>Pseudomonadati</taxon>
        <taxon>Verrucomicrobiota</taxon>
        <taxon>Verrucomicrobiia</taxon>
        <taxon>Verrucomicrobiales</taxon>
        <taxon>Verrucomicrobiaceae</taxon>
        <taxon>Haloferula</taxon>
    </lineage>
</organism>
<evidence type="ECO:0000259" key="2">
    <source>
        <dbReference type="Pfam" id="PF19051"/>
    </source>
</evidence>
<dbReference type="SUPFAM" id="SSF55347">
    <property type="entry name" value="Glyceraldehyde-3-phosphate dehydrogenase-like, C-terminal domain"/>
    <property type="match status" value="1"/>
</dbReference>
<name>A0A934RI99_9BACT</name>
<accession>A0A934RI99</accession>
<dbReference type="PANTHER" id="PTHR43818">
    <property type="entry name" value="BCDNA.GH03377"/>
    <property type="match status" value="1"/>
</dbReference>
<comment type="caution">
    <text evidence="3">The sequence shown here is derived from an EMBL/GenBank/DDBJ whole genome shotgun (WGS) entry which is preliminary data.</text>
</comment>
<sequence>MNKLTTNRRRFIGTAGTTGLFQIVPRHVLGGPNYTSPSEKLNIAGIGVGGMGHANMLACAKENIVALCDVDHKYAAKSFEAFPKAAVYKDYRVMFEKQKDIDAVLIATPDHTHAVISMAAMQSGKHVFCQKPLTHDIYESRMLAKAAKEAGVVTQMGIQGHSQEGLRLICEWIWDGAIGDVSEVDAWCSLMYSPPGHAFWSSILQDRPKQGQSVPSGLDWDRWIGPAAMREYHRCYHPGSWRCWWDFGCGMMGDRGAHTLDSVFTALKLGAPSSIEGSGIVGGNAEVHPDKAKVTYLFPARDGFPALKLNWYEGQEPPRPKELEEGRNLHEQGGVIFKGDKGIIMCGVYGNSPRLIPETAMRAYKRPAKTLPRIKGSHEGNWINAIKSGTKASADFSYSGPLTELALLGNIAKRFPNRKLDWDNENMKVTNFDDANAWVRRPYRAGWSL</sequence>
<dbReference type="InterPro" id="IPR043906">
    <property type="entry name" value="Gfo/Idh/MocA_OxRdtase_bact_C"/>
</dbReference>
<dbReference type="Gene3D" id="3.40.50.720">
    <property type="entry name" value="NAD(P)-binding Rossmann-like Domain"/>
    <property type="match status" value="1"/>
</dbReference>
<dbReference type="AlphaFoldDB" id="A0A934RI99"/>
<dbReference type="InterPro" id="IPR000683">
    <property type="entry name" value="Gfo/Idh/MocA-like_OxRdtase_N"/>
</dbReference>
<dbReference type="EMBL" id="JAENII010000025">
    <property type="protein sequence ID" value="MBK1829011.1"/>
    <property type="molecule type" value="Genomic_DNA"/>
</dbReference>
<dbReference type="Proteomes" id="UP000658278">
    <property type="component" value="Unassembled WGS sequence"/>
</dbReference>
<feature type="domain" description="Gfo/Idh/MocA-like oxidoreductase bacterial type C-terminal" evidence="2">
    <location>
        <begin position="210"/>
        <end position="266"/>
    </location>
</feature>
<keyword evidence="4" id="KW-1185">Reference proteome</keyword>
<evidence type="ECO:0000259" key="1">
    <source>
        <dbReference type="Pfam" id="PF01408"/>
    </source>
</evidence>
<dbReference type="InterPro" id="IPR050463">
    <property type="entry name" value="Gfo/Idh/MocA_oxidrdct_glycsds"/>
</dbReference>
<proteinExistence type="predicted"/>
<reference evidence="3" key="1">
    <citation type="submission" date="2021-01" db="EMBL/GenBank/DDBJ databases">
        <title>Modified the classification status of verrucomicrobia.</title>
        <authorList>
            <person name="Feng X."/>
        </authorList>
    </citation>
    <scope>NUCLEOTIDE SEQUENCE</scope>
    <source>
        <strain evidence="3">KCTC 22201</strain>
    </source>
</reference>
<evidence type="ECO:0000313" key="3">
    <source>
        <dbReference type="EMBL" id="MBK1829011.1"/>
    </source>
</evidence>
<protein>
    <submittedName>
        <fullName evidence="3">Gfo/Idh/MocA family oxidoreductase</fullName>
    </submittedName>
</protein>
<dbReference type="RefSeq" id="WP_200283446.1">
    <property type="nucleotide sequence ID" value="NZ_JAENII010000025.1"/>
</dbReference>